<organism evidence="1 2">
    <name type="scientific">Streptomyces atrovirens</name>
    <dbReference type="NCBI Taxonomy" id="285556"/>
    <lineage>
        <taxon>Bacteria</taxon>
        <taxon>Bacillati</taxon>
        <taxon>Actinomycetota</taxon>
        <taxon>Actinomycetes</taxon>
        <taxon>Kitasatosporales</taxon>
        <taxon>Streptomycetaceae</taxon>
        <taxon>Streptomyces</taxon>
    </lineage>
</organism>
<sequence>MEFDVLVFGEWFRYRRSAGGGPQRTETVVVRFPPMEMAGIRRALEDLRSMAAADGRHLEGERLSSLMECMETADTVAVPIPVDVLRSLKWSLELHDHRTGPGEESVRALNLLWHRVDQARPLAGPWPRVRDTLQDALREALSRPGAEGLTARDELLDLVRRFADMHRTATAADDVEQRRLQAEPPNP</sequence>
<evidence type="ECO:0000313" key="2">
    <source>
        <dbReference type="Proteomes" id="UP001596035"/>
    </source>
</evidence>
<gene>
    <name evidence="1" type="ORF">ACFPWV_36200</name>
</gene>
<accession>A0ABW0E4R6</accession>
<dbReference type="EMBL" id="JBHSKN010000037">
    <property type="protein sequence ID" value="MFC5245292.1"/>
    <property type="molecule type" value="Genomic_DNA"/>
</dbReference>
<name>A0ABW0E4R6_9ACTN</name>
<proteinExistence type="predicted"/>
<evidence type="ECO:0000313" key="1">
    <source>
        <dbReference type="EMBL" id="MFC5245292.1"/>
    </source>
</evidence>
<reference evidence="2" key="1">
    <citation type="journal article" date="2019" name="Int. J. Syst. Evol. Microbiol.">
        <title>The Global Catalogue of Microorganisms (GCM) 10K type strain sequencing project: providing services to taxonomists for standard genome sequencing and annotation.</title>
        <authorList>
            <consortium name="The Broad Institute Genomics Platform"/>
            <consortium name="The Broad Institute Genome Sequencing Center for Infectious Disease"/>
            <person name="Wu L."/>
            <person name="Ma J."/>
        </authorList>
    </citation>
    <scope>NUCLEOTIDE SEQUENCE [LARGE SCALE GENOMIC DNA]</scope>
    <source>
        <strain evidence="2">CGMCC 4.7131</strain>
    </source>
</reference>
<dbReference type="RefSeq" id="WP_344562978.1">
    <property type="nucleotide sequence ID" value="NZ_BAAATG010000026.1"/>
</dbReference>
<protein>
    <submittedName>
        <fullName evidence="1">Uncharacterized protein</fullName>
    </submittedName>
</protein>
<dbReference type="Proteomes" id="UP001596035">
    <property type="component" value="Unassembled WGS sequence"/>
</dbReference>
<comment type="caution">
    <text evidence="1">The sequence shown here is derived from an EMBL/GenBank/DDBJ whole genome shotgun (WGS) entry which is preliminary data.</text>
</comment>
<keyword evidence="2" id="KW-1185">Reference proteome</keyword>